<proteinExistence type="inferred from homology"/>
<dbReference type="InterPro" id="IPR007267">
    <property type="entry name" value="GtrA_DPMS_TM"/>
</dbReference>
<dbReference type="PANTHER" id="PTHR38459:SF1">
    <property type="entry name" value="PROPHAGE BACTOPRENOL-LINKED GLUCOSE TRANSLOCASE HOMOLOG"/>
    <property type="match status" value="1"/>
</dbReference>
<name>A0A1M4ZRP5_9BACE</name>
<evidence type="ECO:0000313" key="9">
    <source>
        <dbReference type="Proteomes" id="UP000184509"/>
    </source>
</evidence>
<accession>A0A1M4ZRP5</accession>
<evidence type="ECO:0000256" key="3">
    <source>
        <dbReference type="ARBA" id="ARBA00022692"/>
    </source>
</evidence>
<sequence>MIEKLFVFTKAQISCGIGGIVDYITMILCTELLGIHYTISIVIGGTIGAFINFSINKSWAFQSKADSYKYSYRSQLIRFTLVALNSIALKSAGTYYFTTVHHIDYEFSRIITDLIVSLAINYTLQRKWVFKKERTSLKTEKTYVSGR</sequence>
<evidence type="ECO:0000259" key="7">
    <source>
        <dbReference type="Pfam" id="PF04138"/>
    </source>
</evidence>
<feature type="transmembrane region" description="Helical" evidence="6">
    <location>
        <begin position="35"/>
        <end position="55"/>
    </location>
</feature>
<dbReference type="InterPro" id="IPR051401">
    <property type="entry name" value="GtrA_CellWall_Glycosyl"/>
</dbReference>
<dbReference type="PANTHER" id="PTHR38459">
    <property type="entry name" value="PROPHAGE BACTOPRENOL-LINKED GLUCOSE TRANSLOCASE HOMOLOG"/>
    <property type="match status" value="1"/>
</dbReference>
<gene>
    <name evidence="8" type="ORF">SAMN05444405_10630</name>
</gene>
<keyword evidence="4 6" id="KW-1133">Transmembrane helix</keyword>
<dbReference type="OrthoDB" id="961506at2"/>
<dbReference type="EMBL" id="FQTV01000006">
    <property type="protein sequence ID" value="SHF20674.1"/>
    <property type="molecule type" value="Genomic_DNA"/>
</dbReference>
<evidence type="ECO:0000256" key="6">
    <source>
        <dbReference type="SAM" id="Phobius"/>
    </source>
</evidence>
<evidence type="ECO:0000256" key="2">
    <source>
        <dbReference type="ARBA" id="ARBA00009399"/>
    </source>
</evidence>
<evidence type="ECO:0000313" key="8">
    <source>
        <dbReference type="EMBL" id="SHF20674.1"/>
    </source>
</evidence>
<feature type="transmembrane region" description="Helical" evidence="6">
    <location>
        <begin position="76"/>
        <end position="95"/>
    </location>
</feature>
<reference evidence="8 9" key="1">
    <citation type="submission" date="2016-11" db="EMBL/GenBank/DDBJ databases">
        <authorList>
            <person name="Jaros S."/>
            <person name="Januszkiewicz K."/>
            <person name="Wedrychowicz H."/>
        </authorList>
    </citation>
    <scope>NUCLEOTIDE SEQUENCE [LARGE SCALE GENOMIC DNA]</scope>
    <source>
        <strain evidence="8 9">DSM 26991</strain>
    </source>
</reference>
<dbReference type="AlphaFoldDB" id="A0A1M4ZRP5"/>
<protein>
    <submittedName>
        <fullName evidence="8">Putative flippase GtrA (Transmembrane translocase of bactoprenol-linked glucose)</fullName>
    </submittedName>
</protein>
<evidence type="ECO:0000256" key="5">
    <source>
        <dbReference type="ARBA" id="ARBA00023136"/>
    </source>
</evidence>
<feature type="transmembrane region" description="Helical" evidence="6">
    <location>
        <begin position="107"/>
        <end position="124"/>
    </location>
</feature>
<comment type="similarity">
    <text evidence="2">Belongs to the GtrA family.</text>
</comment>
<keyword evidence="3 6" id="KW-0812">Transmembrane</keyword>
<comment type="subcellular location">
    <subcellularLocation>
        <location evidence="1">Membrane</location>
        <topology evidence="1">Multi-pass membrane protein</topology>
    </subcellularLocation>
</comment>
<evidence type="ECO:0000256" key="4">
    <source>
        <dbReference type="ARBA" id="ARBA00022989"/>
    </source>
</evidence>
<dbReference type="GO" id="GO:0000271">
    <property type="term" value="P:polysaccharide biosynthetic process"/>
    <property type="evidence" value="ECO:0007669"/>
    <property type="project" value="InterPro"/>
</dbReference>
<dbReference type="GO" id="GO:0005886">
    <property type="term" value="C:plasma membrane"/>
    <property type="evidence" value="ECO:0007669"/>
    <property type="project" value="TreeGrafter"/>
</dbReference>
<dbReference type="RefSeq" id="WP_073400587.1">
    <property type="nucleotide sequence ID" value="NZ_FQTV01000006.1"/>
</dbReference>
<dbReference type="Pfam" id="PF04138">
    <property type="entry name" value="GtrA_DPMS_TM"/>
    <property type="match status" value="1"/>
</dbReference>
<feature type="domain" description="GtrA/DPMS transmembrane" evidence="7">
    <location>
        <begin position="16"/>
        <end position="130"/>
    </location>
</feature>
<dbReference type="STRING" id="1297750.SAMN05444405_10630"/>
<organism evidence="8 9">
    <name type="scientific">Bacteroides luti</name>
    <dbReference type="NCBI Taxonomy" id="1297750"/>
    <lineage>
        <taxon>Bacteria</taxon>
        <taxon>Pseudomonadati</taxon>
        <taxon>Bacteroidota</taxon>
        <taxon>Bacteroidia</taxon>
        <taxon>Bacteroidales</taxon>
        <taxon>Bacteroidaceae</taxon>
        <taxon>Bacteroides</taxon>
    </lineage>
</organism>
<evidence type="ECO:0000256" key="1">
    <source>
        <dbReference type="ARBA" id="ARBA00004141"/>
    </source>
</evidence>
<keyword evidence="9" id="KW-1185">Reference proteome</keyword>
<keyword evidence="5 6" id="KW-0472">Membrane</keyword>
<dbReference type="Proteomes" id="UP000184509">
    <property type="component" value="Unassembled WGS sequence"/>
</dbReference>